<name>A0ACC2E622_DIPCM</name>
<keyword evidence="2" id="KW-1185">Reference proteome</keyword>
<gene>
    <name evidence="1" type="ORF">O6H91_03G039200</name>
</gene>
<evidence type="ECO:0000313" key="2">
    <source>
        <dbReference type="Proteomes" id="UP001162992"/>
    </source>
</evidence>
<accession>A0ACC2E622</accession>
<sequence length="368" mass="39380">MIAVHGLFTTSNTVLASLTRIQAITLVKPFLVCAASPDVAVEQLSKSSKEVDEIIYFLLGAMTIVEIVDAHEGFKLVGGITFAVSSVLDSLTSTILMVSLLQKFVFDTEQRRSLGAVVVIAANAGGAWTPIGDITTTMLWIDGRISTLRTMQMAPLTSKEMAPQGKLVFCVGIGTLLFVPVFKSLTGLPPYLGMLFGLGVLWILTDAIHFDDSQHQNLKVPRALSRVDTQSVLFFLGILLSMGSLKSAGILHELAAYLDAHIPRIELKAASIGIASAFLDNVPLVAATMGMYSISTFPIDSKLWQLVAYCAGTGGSLLIIGSAAGIAFMGMEKDANFFWYFKKVSAFALAAYAAGFITYLAVNDTLGF</sequence>
<proteinExistence type="predicted"/>
<dbReference type="EMBL" id="CM055094">
    <property type="protein sequence ID" value="KAJ7561737.1"/>
    <property type="molecule type" value="Genomic_DNA"/>
</dbReference>
<comment type="caution">
    <text evidence="1">The sequence shown here is derived from an EMBL/GenBank/DDBJ whole genome shotgun (WGS) entry which is preliminary data.</text>
</comment>
<evidence type="ECO:0000313" key="1">
    <source>
        <dbReference type="EMBL" id="KAJ7561737.1"/>
    </source>
</evidence>
<organism evidence="1 2">
    <name type="scientific">Diphasiastrum complanatum</name>
    <name type="common">Issler's clubmoss</name>
    <name type="synonym">Lycopodium complanatum</name>
    <dbReference type="NCBI Taxonomy" id="34168"/>
    <lineage>
        <taxon>Eukaryota</taxon>
        <taxon>Viridiplantae</taxon>
        <taxon>Streptophyta</taxon>
        <taxon>Embryophyta</taxon>
        <taxon>Tracheophyta</taxon>
        <taxon>Lycopodiopsida</taxon>
        <taxon>Lycopodiales</taxon>
        <taxon>Lycopodiaceae</taxon>
        <taxon>Lycopodioideae</taxon>
        <taxon>Diphasiastrum</taxon>
    </lineage>
</organism>
<dbReference type="Proteomes" id="UP001162992">
    <property type="component" value="Chromosome 3"/>
</dbReference>
<protein>
    <submittedName>
        <fullName evidence="1">Uncharacterized protein</fullName>
    </submittedName>
</protein>
<reference evidence="2" key="1">
    <citation type="journal article" date="2024" name="Proc. Natl. Acad. Sci. U.S.A.">
        <title>Extraordinary preservation of gene collinearity over three hundred million years revealed in homosporous lycophytes.</title>
        <authorList>
            <person name="Li C."/>
            <person name="Wickell D."/>
            <person name="Kuo L.Y."/>
            <person name="Chen X."/>
            <person name="Nie B."/>
            <person name="Liao X."/>
            <person name="Peng D."/>
            <person name="Ji J."/>
            <person name="Jenkins J."/>
            <person name="Williams M."/>
            <person name="Shu S."/>
            <person name="Plott C."/>
            <person name="Barry K."/>
            <person name="Rajasekar S."/>
            <person name="Grimwood J."/>
            <person name="Han X."/>
            <person name="Sun S."/>
            <person name="Hou Z."/>
            <person name="He W."/>
            <person name="Dai G."/>
            <person name="Sun C."/>
            <person name="Schmutz J."/>
            <person name="Leebens-Mack J.H."/>
            <person name="Li F.W."/>
            <person name="Wang L."/>
        </authorList>
    </citation>
    <scope>NUCLEOTIDE SEQUENCE [LARGE SCALE GENOMIC DNA]</scope>
    <source>
        <strain evidence="2">cv. PW_Plant_1</strain>
    </source>
</reference>